<gene>
    <name evidence="2" type="ORF">IAD06_02030</name>
</gene>
<name>A0A9D1GER1_9BACT</name>
<sequence>MKILFRSLYRFGDYILLLKKIFTTPDRWSEFFRRFKDEAYMLVIGSIAIVVTISLFIGAVITIQTQLNVSSPLLPAYTVGLVTRDTLLLEFSSSIMCLLLAGKIGSNIASEIGTMRVTEQIDALDIMGVNSANYLILPKIAAMVVFIPVLVVFSMFSGLFGGYIVSTFTDIIPASRYIYGLQSYFTEYYVWYTIIKSFFFAFVISSVASYFGYRVKGGALEVGKASTDSVVVSSVMILLLDVILTKLLLQ</sequence>
<dbReference type="GO" id="GO:0005548">
    <property type="term" value="F:phospholipid transporter activity"/>
    <property type="evidence" value="ECO:0007669"/>
    <property type="project" value="TreeGrafter"/>
</dbReference>
<keyword evidence="1" id="KW-1133">Transmembrane helix</keyword>
<protein>
    <submittedName>
        <fullName evidence="2">ABC transporter permease</fullName>
    </submittedName>
</protein>
<dbReference type="Proteomes" id="UP000886722">
    <property type="component" value="Unassembled WGS sequence"/>
</dbReference>
<proteinExistence type="predicted"/>
<evidence type="ECO:0000313" key="2">
    <source>
        <dbReference type="EMBL" id="HIT38809.1"/>
    </source>
</evidence>
<comment type="caution">
    <text evidence="2">The sequence shown here is derived from an EMBL/GenBank/DDBJ whole genome shotgun (WGS) entry which is preliminary data.</text>
</comment>
<dbReference type="AlphaFoldDB" id="A0A9D1GER1"/>
<keyword evidence="1" id="KW-0812">Transmembrane</keyword>
<evidence type="ECO:0000313" key="3">
    <source>
        <dbReference type="Proteomes" id="UP000886722"/>
    </source>
</evidence>
<feature type="transmembrane region" description="Helical" evidence="1">
    <location>
        <begin position="140"/>
        <end position="168"/>
    </location>
</feature>
<dbReference type="PANTHER" id="PTHR30188:SF4">
    <property type="entry name" value="PROTEIN TRIGALACTOSYLDIACYLGLYCEROL 1, CHLOROPLASTIC"/>
    <property type="match status" value="1"/>
</dbReference>
<keyword evidence="1" id="KW-0472">Membrane</keyword>
<dbReference type="GO" id="GO:0043190">
    <property type="term" value="C:ATP-binding cassette (ABC) transporter complex"/>
    <property type="evidence" value="ECO:0007669"/>
    <property type="project" value="InterPro"/>
</dbReference>
<accession>A0A9D1GER1</accession>
<dbReference type="PANTHER" id="PTHR30188">
    <property type="entry name" value="ABC TRANSPORTER PERMEASE PROTEIN-RELATED"/>
    <property type="match status" value="1"/>
</dbReference>
<dbReference type="InterPro" id="IPR030802">
    <property type="entry name" value="Permease_MalE"/>
</dbReference>
<dbReference type="EMBL" id="DVKT01000013">
    <property type="protein sequence ID" value="HIT38809.1"/>
    <property type="molecule type" value="Genomic_DNA"/>
</dbReference>
<dbReference type="Pfam" id="PF02405">
    <property type="entry name" value="MlaE"/>
    <property type="match status" value="1"/>
</dbReference>
<organism evidence="2 3">
    <name type="scientific">Candidatus Caccoplasma intestinavium</name>
    <dbReference type="NCBI Taxonomy" id="2840716"/>
    <lineage>
        <taxon>Bacteria</taxon>
        <taxon>Pseudomonadati</taxon>
        <taxon>Bacteroidota</taxon>
        <taxon>Bacteroidia</taxon>
        <taxon>Bacteroidales</taxon>
        <taxon>Bacteroidaceae</taxon>
        <taxon>Bacteroidaceae incertae sedis</taxon>
        <taxon>Candidatus Caccoplasma</taxon>
    </lineage>
</organism>
<reference evidence="2" key="1">
    <citation type="submission" date="2020-10" db="EMBL/GenBank/DDBJ databases">
        <authorList>
            <person name="Gilroy R."/>
        </authorList>
    </citation>
    <scope>NUCLEOTIDE SEQUENCE</scope>
    <source>
        <strain evidence="2">21143</strain>
    </source>
</reference>
<feature type="transmembrane region" description="Helical" evidence="1">
    <location>
        <begin position="231"/>
        <end position="249"/>
    </location>
</feature>
<evidence type="ECO:0000256" key="1">
    <source>
        <dbReference type="SAM" id="Phobius"/>
    </source>
</evidence>
<feature type="transmembrane region" description="Helical" evidence="1">
    <location>
        <begin position="39"/>
        <end position="63"/>
    </location>
</feature>
<reference evidence="2" key="2">
    <citation type="journal article" date="2021" name="PeerJ">
        <title>Extensive microbial diversity within the chicken gut microbiome revealed by metagenomics and culture.</title>
        <authorList>
            <person name="Gilroy R."/>
            <person name="Ravi A."/>
            <person name="Getino M."/>
            <person name="Pursley I."/>
            <person name="Horton D.L."/>
            <person name="Alikhan N.F."/>
            <person name="Baker D."/>
            <person name="Gharbi K."/>
            <person name="Hall N."/>
            <person name="Watson M."/>
            <person name="Adriaenssens E.M."/>
            <person name="Foster-Nyarko E."/>
            <person name="Jarju S."/>
            <person name="Secka A."/>
            <person name="Antonio M."/>
            <person name="Oren A."/>
            <person name="Chaudhuri R.R."/>
            <person name="La Ragione R."/>
            <person name="Hildebrand F."/>
            <person name="Pallen M.J."/>
        </authorList>
    </citation>
    <scope>NUCLEOTIDE SEQUENCE</scope>
    <source>
        <strain evidence="2">21143</strain>
    </source>
</reference>
<feature type="transmembrane region" description="Helical" evidence="1">
    <location>
        <begin position="189"/>
        <end position="211"/>
    </location>
</feature>